<dbReference type="Proteomes" id="UP000578531">
    <property type="component" value="Unassembled WGS sequence"/>
</dbReference>
<feature type="compositionally biased region" description="Basic residues" evidence="1">
    <location>
        <begin position="131"/>
        <end position="143"/>
    </location>
</feature>
<reference evidence="2 3" key="1">
    <citation type="journal article" date="2020" name="Genomics">
        <title>Complete, high-quality genomes from long-read metagenomic sequencing of two wolf lichen thalli reveals enigmatic genome architecture.</title>
        <authorList>
            <person name="McKenzie S.K."/>
            <person name="Walston R.F."/>
            <person name="Allen J.L."/>
        </authorList>
    </citation>
    <scope>NUCLEOTIDE SEQUENCE [LARGE SCALE GENOMIC DNA]</scope>
    <source>
        <strain evidence="2">WasteWater2</strain>
    </source>
</reference>
<comment type="caution">
    <text evidence="2">The sequence shown here is derived from an EMBL/GenBank/DDBJ whole genome shotgun (WGS) entry which is preliminary data.</text>
</comment>
<dbReference type="GeneID" id="59284892"/>
<dbReference type="EMBL" id="JACCJC010000008">
    <property type="protein sequence ID" value="KAF6238717.1"/>
    <property type="molecule type" value="Genomic_DNA"/>
</dbReference>
<organism evidence="2 3">
    <name type="scientific">Letharia columbiana</name>
    <dbReference type="NCBI Taxonomy" id="112416"/>
    <lineage>
        <taxon>Eukaryota</taxon>
        <taxon>Fungi</taxon>
        <taxon>Dikarya</taxon>
        <taxon>Ascomycota</taxon>
        <taxon>Pezizomycotina</taxon>
        <taxon>Lecanoromycetes</taxon>
        <taxon>OSLEUM clade</taxon>
        <taxon>Lecanoromycetidae</taxon>
        <taxon>Lecanorales</taxon>
        <taxon>Lecanorineae</taxon>
        <taxon>Parmeliaceae</taxon>
        <taxon>Letharia</taxon>
    </lineage>
</organism>
<dbReference type="RefSeq" id="XP_037168016.1">
    <property type="nucleotide sequence ID" value="XM_037305151.1"/>
</dbReference>
<sequence>MRNTGSKTRAGKDSPVKTKAGKNEPESKKDKGKGKGKAKSEPTKEDKPASAYFNPPYNSRTRKGREQLKEYMKEVAEDTSSIKRERVKKKDLEVKEEDTSKGESDQEEGEEVNASHKRNASLITVSPSKGRDRKKPAKKPSAK</sequence>
<protein>
    <submittedName>
        <fullName evidence="2">Uncharacterized protein</fullName>
    </submittedName>
</protein>
<feature type="compositionally biased region" description="Basic and acidic residues" evidence="1">
    <location>
        <begin position="38"/>
        <end position="48"/>
    </location>
</feature>
<accession>A0A8H6G1I6</accession>
<evidence type="ECO:0000313" key="3">
    <source>
        <dbReference type="Proteomes" id="UP000578531"/>
    </source>
</evidence>
<gene>
    <name evidence="2" type="ORF">HO173_003223</name>
</gene>
<evidence type="ECO:0000313" key="2">
    <source>
        <dbReference type="EMBL" id="KAF6238717.1"/>
    </source>
</evidence>
<name>A0A8H6G1I6_9LECA</name>
<evidence type="ECO:0000256" key="1">
    <source>
        <dbReference type="SAM" id="MobiDB-lite"/>
    </source>
</evidence>
<proteinExistence type="predicted"/>
<feature type="compositionally biased region" description="Basic and acidic residues" evidence="1">
    <location>
        <begin position="10"/>
        <end position="29"/>
    </location>
</feature>
<feature type="region of interest" description="Disordered" evidence="1">
    <location>
        <begin position="1"/>
        <end position="143"/>
    </location>
</feature>
<keyword evidence="3" id="KW-1185">Reference proteome</keyword>
<dbReference type="AlphaFoldDB" id="A0A8H6G1I6"/>
<feature type="compositionally biased region" description="Basic and acidic residues" evidence="1">
    <location>
        <begin position="64"/>
        <end position="104"/>
    </location>
</feature>